<dbReference type="OrthoDB" id="3257074at2759"/>
<accession>A0A0C3P091</accession>
<protein>
    <submittedName>
        <fullName evidence="2">Uncharacterized protein</fullName>
    </submittedName>
</protein>
<organism evidence="2 3">
    <name type="scientific">Phlebiopsis gigantea (strain 11061_1 CR5-6)</name>
    <name type="common">White-rot fungus</name>
    <name type="synonym">Peniophora gigantea</name>
    <dbReference type="NCBI Taxonomy" id="745531"/>
    <lineage>
        <taxon>Eukaryota</taxon>
        <taxon>Fungi</taxon>
        <taxon>Dikarya</taxon>
        <taxon>Basidiomycota</taxon>
        <taxon>Agaricomycotina</taxon>
        <taxon>Agaricomycetes</taxon>
        <taxon>Polyporales</taxon>
        <taxon>Phanerochaetaceae</taxon>
        <taxon>Phlebiopsis</taxon>
    </lineage>
</organism>
<evidence type="ECO:0000313" key="3">
    <source>
        <dbReference type="Proteomes" id="UP000053257"/>
    </source>
</evidence>
<dbReference type="EMBL" id="KN840448">
    <property type="protein sequence ID" value="KIP11159.1"/>
    <property type="molecule type" value="Genomic_DNA"/>
</dbReference>
<dbReference type="Proteomes" id="UP000053257">
    <property type="component" value="Unassembled WGS sequence"/>
</dbReference>
<dbReference type="HOGENOM" id="CLU_200672_0_0_1"/>
<name>A0A0C3P091_PHLG1</name>
<reference evidence="2 3" key="1">
    <citation type="journal article" date="2014" name="PLoS Genet.">
        <title>Analysis of the Phlebiopsis gigantea genome, transcriptome and secretome provides insight into its pioneer colonization strategies of wood.</title>
        <authorList>
            <person name="Hori C."/>
            <person name="Ishida T."/>
            <person name="Igarashi K."/>
            <person name="Samejima M."/>
            <person name="Suzuki H."/>
            <person name="Master E."/>
            <person name="Ferreira P."/>
            <person name="Ruiz-Duenas F.J."/>
            <person name="Held B."/>
            <person name="Canessa P."/>
            <person name="Larrondo L.F."/>
            <person name="Schmoll M."/>
            <person name="Druzhinina I.S."/>
            <person name="Kubicek C.P."/>
            <person name="Gaskell J.A."/>
            <person name="Kersten P."/>
            <person name="St John F."/>
            <person name="Glasner J."/>
            <person name="Sabat G."/>
            <person name="Splinter BonDurant S."/>
            <person name="Syed K."/>
            <person name="Yadav J."/>
            <person name="Mgbeahuruike A.C."/>
            <person name="Kovalchuk A."/>
            <person name="Asiegbu F.O."/>
            <person name="Lackner G."/>
            <person name="Hoffmeister D."/>
            <person name="Rencoret J."/>
            <person name="Gutierrez A."/>
            <person name="Sun H."/>
            <person name="Lindquist E."/>
            <person name="Barry K."/>
            <person name="Riley R."/>
            <person name="Grigoriev I.V."/>
            <person name="Henrissat B."/>
            <person name="Kues U."/>
            <person name="Berka R.M."/>
            <person name="Martinez A.T."/>
            <person name="Covert S.F."/>
            <person name="Blanchette R.A."/>
            <person name="Cullen D."/>
        </authorList>
    </citation>
    <scope>NUCLEOTIDE SEQUENCE [LARGE SCALE GENOMIC DNA]</scope>
    <source>
        <strain evidence="2 3">11061_1 CR5-6</strain>
    </source>
</reference>
<sequence>MSSYYTSPPSSPMSGFFPTGPSSPHAFSSFHQSPRDTHAMYAAFGSPYTAGQNTQESGDGSKGAMSSLKRLVKRK</sequence>
<gene>
    <name evidence="2" type="ORF">PHLGIDRAFT_18082</name>
</gene>
<evidence type="ECO:0000256" key="1">
    <source>
        <dbReference type="SAM" id="MobiDB-lite"/>
    </source>
</evidence>
<proteinExistence type="predicted"/>
<feature type="region of interest" description="Disordered" evidence="1">
    <location>
        <begin position="1"/>
        <end position="75"/>
    </location>
</feature>
<dbReference type="AlphaFoldDB" id="A0A0C3P091"/>
<keyword evidence="3" id="KW-1185">Reference proteome</keyword>
<feature type="compositionally biased region" description="Low complexity" evidence="1">
    <location>
        <begin position="1"/>
        <end position="24"/>
    </location>
</feature>
<feature type="compositionally biased region" description="Polar residues" evidence="1">
    <location>
        <begin position="49"/>
        <end position="58"/>
    </location>
</feature>
<evidence type="ECO:0000313" key="2">
    <source>
        <dbReference type="EMBL" id="KIP11159.1"/>
    </source>
</evidence>